<proteinExistence type="predicted"/>
<protein>
    <submittedName>
        <fullName evidence="2">Uncharacterized protein</fullName>
    </submittedName>
</protein>
<keyword evidence="1" id="KW-1185">Reference proteome</keyword>
<dbReference type="AlphaFoldDB" id="A0A915LDU5"/>
<organism evidence="1 2">
    <name type="scientific">Romanomermis culicivorax</name>
    <name type="common">Nematode worm</name>
    <dbReference type="NCBI Taxonomy" id="13658"/>
    <lineage>
        <taxon>Eukaryota</taxon>
        <taxon>Metazoa</taxon>
        <taxon>Ecdysozoa</taxon>
        <taxon>Nematoda</taxon>
        <taxon>Enoplea</taxon>
        <taxon>Dorylaimia</taxon>
        <taxon>Mermithida</taxon>
        <taxon>Mermithoidea</taxon>
        <taxon>Mermithidae</taxon>
        <taxon>Romanomermis</taxon>
    </lineage>
</organism>
<name>A0A915LDU5_ROMCU</name>
<reference evidence="2" key="1">
    <citation type="submission" date="2022-11" db="UniProtKB">
        <authorList>
            <consortium name="WormBaseParasite"/>
        </authorList>
    </citation>
    <scope>IDENTIFICATION</scope>
</reference>
<sequence>MAGDINSLSVTNVMWAVWSMDLAKKYPHLLWALLNEPLKVQVLTATNVVLSGPVALPILGPQVP</sequence>
<accession>A0A915LDU5</accession>
<dbReference type="Proteomes" id="UP000887565">
    <property type="component" value="Unplaced"/>
</dbReference>
<evidence type="ECO:0000313" key="1">
    <source>
        <dbReference type="Proteomes" id="UP000887565"/>
    </source>
</evidence>
<evidence type="ECO:0000313" key="2">
    <source>
        <dbReference type="WBParaSite" id="nRc.2.0.1.t48006-RA"/>
    </source>
</evidence>
<dbReference type="WBParaSite" id="nRc.2.0.1.t48006-RA">
    <property type="protein sequence ID" value="nRc.2.0.1.t48006-RA"/>
    <property type="gene ID" value="nRc.2.0.1.g48006"/>
</dbReference>